<sequence>MSSPPRVLPEFFKVYLPEYSSDRLEMTAVIFIDIRLNSGTNKKERKVKKKNG</sequence>
<gene>
    <name evidence="1" type="ORF">CK203_020607</name>
</gene>
<proteinExistence type="predicted"/>
<reference evidence="1 2" key="1">
    <citation type="journal article" date="2018" name="PLoS Genet.">
        <title>Population sequencing reveals clonal diversity and ancestral inbreeding in the grapevine cultivar Chardonnay.</title>
        <authorList>
            <person name="Roach M.J."/>
            <person name="Johnson D.L."/>
            <person name="Bohlmann J."/>
            <person name="van Vuuren H.J."/>
            <person name="Jones S.J."/>
            <person name="Pretorius I.S."/>
            <person name="Schmidt S.A."/>
            <person name="Borneman A.R."/>
        </authorList>
    </citation>
    <scope>NUCLEOTIDE SEQUENCE [LARGE SCALE GENOMIC DNA]</scope>
    <source>
        <strain evidence="2">cv. Chardonnay</strain>
        <tissue evidence="1">Leaf</tissue>
    </source>
</reference>
<name>A0A438FMG2_VITVI</name>
<comment type="caution">
    <text evidence="1">The sequence shown here is derived from an EMBL/GenBank/DDBJ whole genome shotgun (WGS) entry which is preliminary data.</text>
</comment>
<protein>
    <submittedName>
        <fullName evidence="1">Uncharacterized protein</fullName>
    </submittedName>
</protein>
<dbReference type="AlphaFoldDB" id="A0A438FMG2"/>
<accession>A0A438FMG2</accession>
<dbReference type="EMBL" id="QGNW01000842">
    <property type="protein sequence ID" value="RVW61215.1"/>
    <property type="molecule type" value="Genomic_DNA"/>
</dbReference>
<organism evidence="1 2">
    <name type="scientific">Vitis vinifera</name>
    <name type="common">Grape</name>
    <dbReference type="NCBI Taxonomy" id="29760"/>
    <lineage>
        <taxon>Eukaryota</taxon>
        <taxon>Viridiplantae</taxon>
        <taxon>Streptophyta</taxon>
        <taxon>Embryophyta</taxon>
        <taxon>Tracheophyta</taxon>
        <taxon>Spermatophyta</taxon>
        <taxon>Magnoliopsida</taxon>
        <taxon>eudicotyledons</taxon>
        <taxon>Gunneridae</taxon>
        <taxon>Pentapetalae</taxon>
        <taxon>rosids</taxon>
        <taxon>Vitales</taxon>
        <taxon>Vitaceae</taxon>
        <taxon>Viteae</taxon>
        <taxon>Vitis</taxon>
    </lineage>
</organism>
<evidence type="ECO:0000313" key="2">
    <source>
        <dbReference type="Proteomes" id="UP000288805"/>
    </source>
</evidence>
<dbReference type="Proteomes" id="UP000288805">
    <property type="component" value="Unassembled WGS sequence"/>
</dbReference>
<evidence type="ECO:0000313" key="1">
    <source>
        <dbReference type="EMBL" id="RVW61215.1"/>
    </source>
</evidence>